<dbReference type="Pfam" id="PF03551">
    <property type="entry name" value="PadR"/>
    <property type="match status" value="1"/>
</dbReference>
<proteinExistence type="predicted"/>
<dbReference type="Gene3D" id="1.10.10.10">
    <property type="entry name" value="Winged helix-like DNA-binding domain superfamily/Winged helix DNA-binding domain"/>
    <property type="match status" value="1"/>
</dbReference>
<evidence type="ECO:0000259" key="1">
    <source>
        <dbReference type="Pfam" id="PF03551"/>
    </source>
</evidence>
<dbReference type="Proteomes" id="UP000660611">
    <property type="component" value="Unassembled WGS sequence"/>
</dbReference>
<organism evidence="2 3">
    <name type="scientific">Dactylosporangium siamense</name>
    <dbReference type="NCBI Taxonomy" id="685454"/>
    <lineage>
        <taxon>Bacteria</taxon>
        <taxon>Bacillati</taxon>
        <taxon>Actinomycetota</taxon>
        <taxon>Actinomycetes</taxon>
        <taxon>Micromonosporales</taxon>
        <taxon>Micromonosporaceae</taxon>
        <taxon>Dactylosporangium</taxon>
    </lineage>
</organism>
<dbReference type="SUPFAM" id="SSF46785">
    <property type="entry name" value="Winged helix' DNA-binding domain"/>
    <property type="match status" value="1"/>
</dbReference>
<feature type="domain" description="Transcription regulator PadR N-terminal" evidence="1">
    <location>
        <begin position="25"/>
        <end position="80"/>
    </location>
</feature>
<protein>
    <recommendedName>
        <fullName evidence="1">Transcription regulator PadR N-terminal domain-containing protein</fullName>
    </recommendedName>
</protein>
<accession>A0A919UB04</accession>
<dbReference type="InterPro" id="IPR036390">
    <property type="entry name" value="WH_DNA-bd_sf"/>
</dbReference>
<name>A0A919UB04_9ACTN</name>
<dbReference type="InterPro" id="IPR005149">
    <property type="entry name" value="Tscrpt_reg_PadR_N"/>
</dbReference>
<comment type="caution">
    <text evidence="2">The sequence shown here is derived from an EMBL/GenBank/DDBJ whole genome shotgun (WGS) entry which is preliminary data.</text>
</comment>
<dbReference type="RefSeq" id="WP_239136352.1">
    <property type="nucleotide sequence ID" value="NZ_BAAAVW010000023.1"/>
</dbReference>
<dbReference type="AlphaFoldDB" id="A0A919UB04"/>
<reference evidence="2" key="1">
    <citation type="submission" date="2021-01" db="EMBL/GenBank/DDBJ databases">
        <title>Whole genome shotgun sequence of Dactylosporangium siamense NBRC 106093.</title>
        <authorList>
            <person name="Komaki H."/>
            <person name="Tamura T."/>
        </authorList>
    </citation>
    <scope>NUCLEOTIDE SEQUENCE</scope>
    <source>
        <strain evidence="2">NBRC 106093</strain>
    </source>
</reference>
<evidence type="ECO:0000313" key="3">
    <source>
        <dbReference type="Proteomes" id="UP000660611"/>
    </source>
</evidence>
<sequence>MTRARQPSPQTAAVLRALAADPAQWRYGYELGQEVGLKAGSLYPILIRLSDRGQLEASWEADPPQGRPPRHLYRLTAAGLELASALAPAANPAVTPAPRVRPEPRGAW</sequence>
<keyword evidence="3" id="KW-1185">Reference proteome</keyword>
<dbReference type="EMBL" id="BONQ01000107">
    <property type="protein sequence ID" value="GIG48612.1"/>
    <property type="molecule type" value="Genomic_DNA"/>
</dbReference>
<evidence type="ECO:0000313" key="2">
    <source>
        <dbReference type="EMBL" id="GIG48612.1"/>
    </source>
</evidence>
<gene>
    <name evidence="2" type="ORF">Dsi01nite_066530</name>
</gene>
<dbReference type="InterPro" id="IPR036388">
    <property type="entry name" value="WH-like_DNA-bd_sf"/>
</dbReference>